<dbReference type="RefSeq" id="WP_303592466.1">
    <property type="nucleotide sequence ID" value="NZ_JAUORK010000001.1"/>
</dbReference>
<accession>A0AAP4TVV7</accession>
<evidence type="ECO:0000256" key="8">
    <source>
        <dbReference type="ARBA" id="ARBA00022989"/>
    </source>
</evidence>
<dbReference type="NCBIfam" id="TIGR00206">
    <property type="entry name" value="fliF"/>
    <property type="match status" value="1"/>
</dbReference>
<dbReference type="InterPro" id="IPR043427">
    <property type="entry name" value="YscJ/FliF"/>
</dbReference>
<comment type="function">
    <text evidence="1 12">The M ring may be actively involved in energy transduction.</text>
</comment>
<dbReference type="Pfam" id="PF01514">
    <property type="entry name" value="YscJ_FliF"/>
    <property type="match status" value="1"/>
</dbReference>
<sequence length="592" mass="63700">MSTPSQSAPQGASKPSAGNGSHTVNDLKSRLASLPRLPLIMAAAFCVAVIVALLLWGTQPQWSVLYRDLPADEGGEIVTQLEQAGVPYRLSNEGATVEVPKEDVYRLRLALAQQGLPSQGGSGFELMDTQAFGISQFTEHVNYQRALSGELSRTIASLEPVSSARVHLALPEDSVFVRERRPATASVVVELKGSQQLKARQIQAIQHLVAGSVQGLASEDITVVDQDGNPLSRPAGDALNLDGSALEYAQALERSYQSRINALLTPLVGRDNFRAEVSAQLDFSHAEETEEHYTPNQQPGSAAVRSEQLNNTGAGEMLGIGGVPGALSNTPPGIAASPINADDTANADGTTQTNDTASGLSNYQRSSTINYEVNKRVRHTRARLGRLDNLSVAVVINHRRIMDSDGNPTSEPLTDDQLAQIDSLVREAMGFNAERGDSLSVINAPFMTAEQQNAGPPQQWWEKWLNNPEMQALAIELGRYLIIGFIAWLLYRKLLRPLLQPLLRPQEAYQTIGQPPGTQAAGSAVGGIGGMEPGLATANGDLGSMMASQTAPASGPRTPTTYQQNLKDARDMARDDPRMVAMILKNWMSHHE</sequence>
<feature type="compositionally biased region" description="Polar residues" evidence="13">
    <location>
        <begin position="16"/>
        <end position="25"/>
    </location>
</feature>
<proteinExistence type="inferred from homology"/>
<keyword evidence="10 12" id="KW-0975">Bacterial flagellum</keyword>
<keyword evidence="17" id="KW-0282">Flagellum</keyword>
<protein>
    <recommendedName>
        <fullName evidence="5 12">Flagellar M-ring protein</fullName>
    </recommendedName>
</protein>
<name>A0AAP4TVV7_9GAMM</name>
<keyword evidence="7 14" id="KW-0812">Transmembrane</keyword>
<evidence type="ECO:0000256" key="5">
    <source>
        <dbReference type="ARBA" id="ARBA00017949"/>
    </source>
</evidence>
<gene>
    <name evidence="17" type="primary">fliF</name>
    <name evidence="17" type="ORF">Q4535_00650</name>
</gene>
<feature type="region of interest" description="Disordered" evidence="13">
    <location>
        <begin position="322"/>
        <end position="362"/>
    </location>
</feature>
<evidence type="ECO:0000256" key="10">
    <source>
        <dbReference type="ARBA" id="ARBA00023143"/>
    </source>
</evidence>
<dbReference type="PRINTS" id="PR01009">
    <property type="entry name" value="FLGMRINGFLIF"/>
</dbReference>
<evidence type="ECO:0000256" key="4">
    <source>
        <dbReference type="ARBA" id="ARBA00007971"/>
    </source>
</evidence>
<evidence type="ECO:0000256" key="6">
    <source>
        <dbReference type="ARBA" id="ARBA00022475"/>
    </source>
</evidence>
<evidence type="ECO:0000256" key="9">
    <source>
        <dbReference type="ARBA" id="ARBA00023136"/>
    </source>
</evidence>
<reference evidence="17" key="1">
    <citation type="submission" date="2023-07" db="EMBL/GenBank/DDBJ databases">
        <title>Genome content predicts the carbon catabolic preferences of heterotrophic bacteria.</title>
        <authorList>
            <person name="Gralka M."/>
        </authorList>
    </citation>
    <scope>NUCLEOTIDE SEQUENCE</scope>
    <source>
        <strain evidence="17">C2R13</strain>
    </source>
</reference>
<evidence type="ECO:0000256" key="1">
    <source>
        <dbReference type="ARBA" id="ARBA00003820"/>
    </source>
</evidence>
<feature type="region of interest" description="Disordered" evidence="13">
    <location>
        <begin position="285"/>
        <end position="304"/>
    </location>
</feature>
<dbReference type="GO" id="GO:0071973">
    <property type="term" value="P:bacterial-type flagellum-dependent cell motility"/>
    <property type="evidence" value="ECO:0007669"/>
    <property type="project" value="InterPro"/>
</dbReference>
<keyword evidence="17" id="KW-0969">Cilium</keyword>
<dbReference type="PANTHER" id="PTHR30046">
    <property type="entry name" value="FLAGELLAR M-RING PROTEIN"/>
    <property type="match status" value="1"/>
</dbReference>
<dbReference type="InterPro" id="IPR000067">
    <property type="entry name" value="FlgMring_FliF"/>
</dbReference>
<evidence type="ECO:0000256" key="14">
    <source>
        <dbReference type="SAM" id="Phobius"/>
    </source>
</evidence>
<feature type="compositionally biased region" description="Polar residues" evidence="13">
    <location>
        <begin position="1"/>
        <end position="10"/>
    </location>
</feature>
<dbReference type="GO" id="GO:0009431">
    <property type="term" value="C:bacterial-type flagellum basal body, MS ring"/>
    <property type="evidence" value="ECO:0007669"/>
    <property type="project" value="InterPro"/>
</dbReference>
<evidence type="ECO:0000313" key="17">
    <source>
        <dbReference type="EMBL" id="MDO6670615.1"/>
    </source>
</evidence>
<comment type="subcellular location">
    <subcellularLocation>
        <location evidence="2 12">Bacterial flagellum basal body</location>
    </subcellularLocation>
    <subcellularLocation>
        <location evidence="3">Cell membrane</location>
        <topology evidence="3">Multi-pass membrane protein</topology>
    </subcellularLocation>
</comment>
<evidence type="ECO:0000259" key="15">
    <source>
        <dbReference type="Pfam" id="PF01514"/>
    </source>
</evidence>
<dbReference type="GO" id="GO:0005886">
    <property type="term" value="C:plasma membrane"/>
    <property type="evidence" value="ECO:0007669"/>
    <property type="project" value="UniProtKB-SubCell"/>
</dbReference>
<dbReference type="Pfam" id="PF08345">
    <property type="entry name" value="YscJ_FliF_C"/>
    <property type="match status" value="1"/>
</dbReference>
<dbReference type="GO" id="GO:0003774">
    <property type="term" value="F:cytoskeletal motor activity"/>
    <property type="evidence" value="ECO:0007669"/>
    <property type="project" value="InterPro"/>
</dbReference>
<dbReference type="Gene3D" id="3.30.300.30">
    <property type="match status" value="1"/>
</dbReference>
<dbReference type="InterPro" id="IPR013556">
    <property type="entry name" value="Flag_M-ring_C"/>
</dbReference>
<dbReference type="AlphaFoldDB" id="A0AAP4TVV7"/>
<evidence type="ECO:0000256" key="11">
    <source>
        <dbReference type="ARBA" id="ARBA00025936"/>
    </source>
</evidence>
<dbReference type="InterPro" id="IPR045851">
    <property type="entry name" value="AMP-bd_C_sf"/>
</dbReference>
<evidence type="ECO:0000256" key="2">
    <source>
        <dbReference type="ARBA" id="ARBA00004117"/>
    </source>
</evidence>
<dbReference type="PANTHER" id="PTHR30046:SF0">
    <property type="entry name" value="FLAGELLAR M-RING PROTEIN"/>
    <property type="match status" value="1"/>
</dbReference>
<keyword evidence="8 14" id="KW-1133">Transmembrane helix</keyword>
<feature type="compositionally biased region" description="Polar residues" evidence="13">
    <location>
        <begin position="347"/>
        <end position="362"/>
    </location>
</feature>
<organism evidence="17 18">
    <name type="scientific">Cobetia amphilecti</name>
    <dbReference type="NCBI Taxonomy" id="1055104"/>
    <lineage>
        <taxon>Bacteria</taxon>
        <taxon>Pseudomonadati</taxon>
        <taxon>Pseudomonadota</taxon>
        <taxon>Gammaproteobacteria</taxon>
        <taxon>Oceanospirillales</taxon>
        <taxon>Halomonadaceae</taxon>
        <taxon>Cobetia</taxon>
    </lineage>
</organism>
<keyword evidence="17" id="KW-0966">Cell projection</keyword>
<evidence type="ECO:0000256" key="12">
    <source>
        <dbReference type="PIRNR" id="PIRNR004862"/>
    </source>
</evidence>
<feature type="domain" description="Flagellar M-ring C-terminal" evidence="16">
    <location>
        <begin position="264"/>
        <end position="446"/>
    </location>
</feature>
<comment type="subunit">
    <text evidence="11">The basal body constitutes a major portion of the flagellar organelle and consists of four rings (L,P,S, and M) mounted on a central rod. The M ring is integral to the inner membrane of the cell and may be connected to the flagellar rod via the S ring. The S (supramembrane ring) lies just distal to the M ring. The L and P rings lie in the outer membrane and the periplasmic space, respectively.</text>
</comment>
<feature type="region of interest" description="Disordered" evidence="13">
    <location>
        <begin position="539"/>
        <end position="562"/>
    </location>
</feature>
<comment type="similarity">
    <text evidence="4 12">Belongs to the FliF family.</text>
</comment>
<dbReference type="PIRSF" id="PIRSF004862">
    <property type="entry name" value="FliF"/>
    <property type="match status" value="1"/>
</dbReference>
<feature type="region of interest" description="Disordered" evidence="13">
    <location>
        <begin position="1"/>
        <end position="25"/>
    </location>
</feature>
<dbReference type="InterPro" id="IPR006182">
    <property type="entry name" value="FliF_N_dom"/>
</dbReference>
<feature type="transmembrane region" description="Helical" evidence="14">
    <location>
        <begin position="37"/>
        <end position="57"/>
    </location>
</feature>
<keyword evidence="6" id="KW-1003">Cell membrane</keyword>
<evidence type="ECO:0000256" key="13">
    <source>
        <dbReference type="SAM" id="MobiDB-lite"/>
    </source>
</evidence>
<keyword evidence="9 14" id="KW-0472">Membrane</keyword>
<feature type="compositionally biased region" description="Polar residues" evidence="13">
    <location>
        <begin position="546"/>
        <end position="562"/>
    </location>
</feature>
<dbReference type="Proteomes" id="UP001170481">
    <property type="component" value="Unassembled WGS sequence"/>
</dbReference>
<comment type="caution">
    <text evidence="17">The sequence shown here is derived from an EMBL/GenBank/DDBJ whole genome shotgun (WGS) entry which is preliminary data.</text>
</comment>
<evidence type="ECO:0000259" key="16">
    <source>
        <dbReference type="Pfam" id="PF08345"/>
    </source>
</evidence>
<dbReference type="EMBL" id="JAUORK010000001">
    <property type="protein sequence ID" value="MDO6670615.1"/>
    <property type="molecule type" value="Genomic_DNA"/>
</dbReference>
<evidence type="ECO:0000256" key="3">
    <source>
        <dbReference type="ARBA" id="ARBA00004651"/>
    </source>
</evidence>
<feature type="domain" description="Flagellar M-ring N-terminal" evidence="15">
    <location>
        <begin position="58"/>
        <end position="232"/>
    </location>
</feature>
<evidence type="ECO:0000313" key="18">
    <source>
        <dbReference type="Proteomes" id="UP001170481"/>
    </source>
</evidence>
<evidence type="ECO:0000256" key="7">
    <source>
        <dbReference type="ARBA" id="ARBA00022692"/>
    </source>
</evidence>